<keyword evidence="2" id="KW-1185">Reference proteome</keyword>
<dbReference type="EMBL" id="CAXIEN010000357">
    <property type="protein sequence ID" value="CAL1294926.1"/>
    <property type="molecule type" value="Genomic_DNA"/>
</dbReference>
<protein>
    <submittedName>
        <fullName evidence="1">Uncharacterized protein</fullName>
    </submittedName>
</protein>
<dbReference type="AlphaFoldDB" id="A0AAV2BFF4"/>
<evidence type="ECO:0000313" key="2">
    <source>
        <dbReference type="Proteomes" id="UP001497382"/>
    </source>
</evidence>
<proteinExistence type="predicted"/>
<comment type="caution">
    <text evidence="1">The sequence shown here is derived from an EMBL/GenBank/DDBJ whole genome shotgun (WGS) entry which is preliminary data.</text>
</comment>
<name>A0AAV2BFF4_9ARAC</name>
<accession>A0AAV2BFF4</accession>
<sequence>MERIQSLVTLCLAYKSCSRCGSDAGDIYLELVKRAGFTEHCHAANEESLAELLQLLELYMWGRRSFS</sequence>
<gene>
    <name evidence="1" type="ORF">LARSCL_LOCUS18996</name>
</gene>
<reference evidence="1 2" key="1">
    <citation type="submission" date="2024-04" db="EMBL/GenBank/DDBJ databases">
        <authorList>
            <person name="Rising A."/>
            <person name="Reimegard J."/>
            <person name="Sonavane S."/>
            <person name="Akerstrom W."/>
            <person name="Nylinder S."/>
            <person name="Hedman E."/>
            <person name="Kallberg Y."/>
        </authorList>
    </citation>
    <scope>NUCLEOTIDE SEQUENCE [LARGE SCALE GENOMIC DNA]</scope>
</reference>
<evidence type="ECO:0000313" key="1">
    <source>
        <dbReference type="EMBL" id="CAL1294926.1"/>
    </source>
</evidence>
<organism evidence="1 2">
    <name type="scientific">Larinioides sclopetarius</name>
    <dbReference type="NCBI Taxonomy" id="280406"/>
    <lineage>
        <taxon>Eukaryota</taxon>
        <taxon>Metazoa</taxon>
        <taxon>Ecdysozoa</taxon>
        <taxon>Arthropoda</taxon>
        <taxon>Chelicerata</taxon>
        <taxon>Arachnida</taxon>
        <taxon>Araneae</taxon>
        <taxon>Araneomorphae</taxon>
        <taxon>Entelegynae</taxon>
        <taxon>Araneoidea</taxon>
        <taxon>Araneidae</taxon>
        <taxon>Larinioides</taxon>
    </lineage>
</organism>
<dbReference type="Proteomes" id="UP001497382">
    <property type="component" value="Unassembled WGS sequence"/>
</dbReference>